<dbReference type="InterPro" id="IPR043502">
    <property type="entry name" value="DNA/RNA_pol_sf"/>
</dbReference>
<feature type="region of interest" description="Disordered" evidence="1">
    <location>
        <begin position="377"/>
        <end position="404"/>
    </location>
</feature>
<dbReference type="PANTHER" id="PTHR33064:SF37">
    <property type="entry name" value="RIBONUCLEASE H"/>
    <property type="match status" value="1"/>
</dbReference>
<reference evidence="2" key="1">
    <citation type="submission" date="2022-10" db="EMBL/GenBank/DDBJ databases">
        <authorList>
            <person name="Chen Y."/>
            <person name="Dougan E. K."/>
            <person name="Chan C."/>
            <person name="Rhodes N."/>
            <person name="Thang M."/>
        </authorList>
    </citation>
    <scope>NUCLEOTIDE SEQUENCE</scope>
</reference>
<organism evidence="2">
    <name type="scientific">Cladocopium goreaui</name>
    <dbReference type="NCBI Taxonomy" id="2562237"/>
    <lineage>
        <taxon>Eukaryota</taxon>
        <taxon>Sar</taxon>
        <taxon>Alveolata</taxon>
        <taxon>Dinophyceae</taxon>
        <taxon>Suessiales</taxon>
        <taxon>Symbiodiniaceae</taxon>
        <taxon>Cladocopium</taxon>
    </lineage>
</organism>
<dbReference type="PANTHER" id="PTHR33064">
    <property type="entry name" value="POL PROTEIN"/>
    <property type="match status" value="1"/>
</dbReference>
<dbReference type="Proteomes" id="UP001152797">
    <property type="component" value="Unassembled WGS sequence"/>
</dbReference>
<comment type="caution">
    <text evidence="2">The sequence shown here is derived from an EMBL/GenBank/DDBJ whole genome shotgun (WGS) entry which is preliminary data.</text>
</comment>
<keyword evidence="4" id="KW-1185">Reference proteome</keyword>
<dbReference type="AlphaFoldDB" id="A0A9P1FHZ5"/>
<dbReference type="InterPro" id="IPR051320">
    <property type="entry name" value="Viral_Replic_Matur_Polypro"/>
</dbReference>
<proteinExistence type="predicted"/>
<name>A0A9P1FHZ5_9DINO</name>
<evidence type="ECO:0000256" key="1">
    <source>
        <dbReference type="SAM" id="MobiDB-lite"/>
    </source>
</evidence>
<protein>
    <submittedName>
        <fullName evidence="3">Retrovirus-related Pol polyprotein</fullName>
    </submittedName>
</protein>
<dbReference type="EMBL" id="CAMXCT010000364">
    <property type="protein sequence ID" value="CAI3977764.1"/>
    <property type="molecule type" value="Genomic_DNA"/>
</dbReference>
<sequence length="404" mass="44552">MANVNWISGRTFPGGVVRAHYESPDSLYIPETSDCPWSLDGLSDRRVTCAKCTDGQLMTVEDDWRHDSSGQLSGKTWTGETRFFWRSSGGVHSFRDWRSTCTEAVYHIVEVPGGIERMAEETPTDGYYEALRNDLGKRYPSADRFLLDHLVSLEGFLDKSIIFGFSYGVGKAELCRTGGKLLGHIIGRSGSSPDPERAQVVRDFAPLKEKLHIQQFLGSANWLRTYLPSEFGHCAKVLSAYQKPGAAFPPEGLGAGNSDGCKAVRAIKKMLESAICLSVFDEASAITGECPLEQVADASGYAVGGTVLQMSRDLTQMKVWQPTPRASSREERHDLVPPWRQGRYANKEASTIGISVNSGTELVRRWESAFEEAFENGSKIDQFETEQGSDRRRVGTASSAAEVQ</sequence>
<accession>A0A9P1FHZ5</accession>
<dbReference type="EMBL" id="CAMXCT030000364">
    <property type="protein sequence ID" value="CAL4765076.1"/>
    <property type="molecule type" value="Genomic_DNA"/>
</dbReference>
<evidence type="ECO:0000313" key="4">
    <source>
        <dbReference type="Proteomes" id="UP001152797"/>
    </source>
</evidence>
<reference evidence="3 4" key="2">
    <citation type="submission" date="2024-05" db="EMBL/GenBank/DDBJ databases">
        <authorList>
            <person name="Chen Y."/>
            <person name="Shah S."/>
            <person name="Dougan E. K."/>
            <person name="Thang M."/>
            <person name="Chan C."/>
        </authorList>
    </citation>
    <scope>NUCLEOTIDE SEQUENCE [LARGE SCALE GENOMIC DNA]</scope>
</reference>
<dbReference type="OrthoDB" id="154058at2759"/>
<evidence type="ECO:0000313" key="3">
    <source>
        <dbReference type="EMBL" id="CAL4765076.1"/>
    </source>
</evidence>
<evidence type="ECO:0000313" key="2">
    <source>
        <dbReference type="EMBL" id="CAI3977764.1"/>
    </source>
</evidence>
<dbReference type="SUPFAM" id="SSF56672">
    <property type="entry name" value="DNA/RNA polymerases"/>
    <property type="match status" value="1"/>
</dbReference>
<dbReference type="EMBL" id="CAMXCT020000364">
    <property type="protein sequence ID" value="CAL1131139.1"/>
    <property type="molecule type" value="Genomic_DNA"/>
</dbReference>
<gene>
    <name evidence="2" type="ORF">C1SCF055_LOCUS5882</name>
</gene>